<feature type="signal peptide" evidence="1">
    <location>
        <begin position="1"/>
        <end position="27"/>
    </location>
</feature>
<comment type="caution">
    <text evidence="2">The sequence shown here is derived from an EMBL/GenBank/DDBJ whole genome shotgun (WGS) entry which is preliminary data.</text>
</comment>
<proteinExistence type="predicted"/>
<dbReference type="EMBL" id="JAALLT010000003">
    <property type="protein sequence ID" value="NGP76728.1"/>
    <property type="molecule type" value="Genomic_DNA"/>
</dbReference>
<gene>
    <name evidence="2" type="ORF">G3570_08790</name>
</gene>
<dbReference type="Pfam" id="PF20230">
    <property type="entry name" value="DUF6588"/>
    <property type="match status" value="1"/>
</dbReference>
<protein>
    <recommendedName>
        <fullName evidence="4">Outer membrane protein beta-barrel domain-containing protein</fullName>
    </recommendedName>
</protein>
<accession>A0A6M1SWZ9</accession>
<dbReference type="Proteomes" id="UP000473278">
    <property type="component" value="Unassembled WGS sequence"/>
</dbReference>
<sequence>MKNGKSITLSFLTGILLFFLVTPTASAQIDNVSRILQASQGDANILVREYLKPFGSGFGAGINTGWTNTAQPHKKFGFDITITTGLAVVPGSDKSFDVTQIGLQQLELESGPSITQTINGSDESPSNNATTLAAYETINGQRVKLFQFDMPSGTGFGYVPAPKIKVGLGLFKDTEIMVRYVPEISIEDYGTFKQTGFGAKHGINQWLPGGKLLPVDISIMAGFTNLNVTSDFRITDQDVITDPNNTENPYAGQSTTWDGQKVEINTDAFTFSALVGKTLPIISVYGGVGLETSTMSIKTPGTYPTIVPNPAFETDPQNEDPLLVDTIEQPIDVELEGGNSFHALAGFRLKLSVFHISASYTLSNYSTLNAGFGFTFR</sequence>
<name>A0A6M1SWZ9_9BACT</name>
<evidence type="ECO:0000313" key="3">
    <source>
        <dbReference type="Proteomes" id="UP000473278"/>
    </source>
</evidence>
<keyword evidence="3" id="KW-1185">Reference proteome</keyword>
<evidence type="ECO:0008006" key="4">
    <source>
        <dbReference type="Google" id="ProtNLM"/>
    </source>
</evidence>
<evidence type="ECO:0000313" key="2">
    <source>
        <dbReference type="EMBL" id="NGP76728.1"/>
    </source>
</evidence>
<reference evidence="2 3" key="1">
    <citation type="submission" date="2020-02" db="EMBL/GenBank/DDBJ databases">
        <title>Balneolaceae bacterium YR4-1, complete genome.</title>
        <authorList>
            <person name="Li Y."/>
            <person name="Wu S."/>
        </authorList>
    </citation>
    <scope>NUCLEOTIDE SEQUENCE [LARGE SCALE GENOMIC DNA]</scope>
    <source>
        <strain evidence="2 3">YR4-1</strain>
    </source>
</reference>
<keyword evidence="1" id="KW-0732">Signal</keyword>
<organism evidence="2 3">
    <name type="scientific">Halalkalibaculum roseum</name>
    <dbReference type="NCBI Taxonomy" id="2709311"/>
    <lineage>
        <taxon>Bacteria</taxon>
        <taxon>Pseudomonadati</taxon>
        <taxon>Balneolota</taxon>
        <taxon>Balneolia</taxon>
        <taxon>Balneolales</taxon>
        <taxon>Balneolaceae</taxon>
        <taxon>Halalkalibaculum</taxon>
    </lineage>
</organism>
<dbReference type="RefSeq" id="WP_165141425.1">
    <property type="nucleotide sequence ID" value="NZ_JAALLT010000003.1"/>
</dbReference>
<dbReference type="AlphaFoldDB" id="A0A6M1SWZ9"/>
<feature type="chain" id="PRO_5026708101" description="Outer membrane protein beta-barrel domain-containing protein" evidence="1">
    <location>
        <begin position="28"/>
        <end position="377"/>
    </location>
</feature>
<dbReference type="InterPro" id="IPR046495">
    <property type="entry name" value="DUF6588"/>
</dbReference>
<evidence type="ECO:0000256" key="1">
    <source>
        <dbReference type="SAM" id="SignalP"/>
    </source>
</evidence>